<dbReference type="SUPFAM" id="SSF52540">
    <property type="entry name" value="P-loop containing nucleoside triphosphate hydrolases"/>
    <property type="match status" value="1"/>
</dbReference>
<dbReference type="SUPFAM" id="SSF48452">
    <property type="entry name" value="TPR-like"/>
    <property type="match status" value="3"/>
</dbReference>
<dbReference type="PANTHER" id="PTHR47691:SF3">
    <property type="entry name" value="HTH-TYPE TRANSCRIPTIONAL REGULATOR RV0890C-RELATED"/>
    <property type="match status" value="1"/>
</dbReference>
<dbReference type="Proteomes" id="UP001501490">
    <property type="component" value="Unassembled WGS sequence"/>
</dbReference>
<evidence type="ECO:0000259" key="5">
    <source>
        <dbReference type="SMART" id="SM00862"/>
    </source>
</evidence>
<dbReference type="InterPro" id="IPR003593">
    <property type="entry name" value="AAA+_ATPase"/>
</dbReference>
<dbReference type="Pfam" id="PF03704">
    <property type="entry name" value="BTAD"/>
    <property type="match status" value="1"/>
</dbReference>
<feature type="domain" description="OmpR/PhoB-type" evidence="5">
    <location>
        <begin position="16"/>
        <end position="85"/>
    </location>
</feature>
<dbReference type="RefSeq" id="WP_344804948.1">
    <property type="nucleotide sequence ID" value="NZ_BAABAB010000016.1"/>
</dbReference>
<dbReference type="InterPro" id="IPR011990">
    <property type="entry name" value="TPR-like_helical_dom_sf"/>
</dbReference>
<keyword evidence="8" id="KW-1185">Reference proteome</keyword>
<evidence type="ECO:0000259" key="6">
    <source>
        <dbReference type="SMART" id="SM01043"/>
    </source>
</evidence>
<dbReference type="InterPro" id="IPR027417">
    <property type="entry name" value="P-loop_NTPase"/>
</dbReference>
<dbReference type="InterPro" id="IPR001867">
    <property type="entry name" value="OmpR/PhoB-type_DNA-bd"/>
</dbReference>
<dbReference type="EMBL" id="BAABAB010000016">
    <property type="protein sequence ID" value="GAA3621700.1"/>
    <property type="molecule type" value="Genomic_DNA"/>
</dbReference>
<dbReference type="Gene3D" id="1.10.10.10">
    <property type="entry name" value="Winged helix-like DNA-binding domain superfamily/Winged helix DNA-binding domain"/>
    <property type="match status" value="1"/>
</dbReference>
<reference evidence="8" key="1">
    <citation type="journal article" date="2019" name="Int. J. Syst. Evol. Microbiol.">
        <title>The Global Catalogue of Microorganisms (GCM) 10K type strain sequencing project: providing services to taxonomists for standard genome sequencing and annotation.</title>
        <authorList>
            <consortium name="The Broad Institute Genomics Platform"/>
            <consortium name="The Broad Institute Genome Sequencing Center for Infectious Disease"/>
            <person name="Wu L."/>
            <person name="Ma J."/>
        </authorList>
    </citation>
    <scope>NUCLEOTIDE SEQUENCE [LARGE SCALE GENOMIC DNA]</scope>
    <source>
        <strain evidence="8">JCM 16929</strain>
    </source>
</reference>
<evidence type="ECO:0000313" key="8">
    <source>
        <dbReference type="Proteomes" id="UP001501490"/>
    </source>
</evidence>
<dbReference type="Gene3D" id="3.40.50.300">
    <property type="entry name" value="P-loop containing nucleotide triphosphate hydrolases"/>
    <property type="match status" value="1"/>
</dbReference>
<name>A0ABP7A0B9_9ACTN</name>
<comment type="caution">
    <text evidence="7">The sequence shown here is derived from an EMBL/GenBank/DDBJ whole genome shotgun (WGS) entry which is preliminary data.</text>
</comment>
<organism evidence="7 8">
    <name type="scientific">Microlunatus ginsengisoli</name>
    <dbReference type="NCBI Taxonomy" id="363863"/>
    <lineage>
        <taxon>Bacteria</taxon>
        <taxon>Bacillati</taxon>
        <taxon>Actinomycetota</taxon>
        <taxon>Actinomycetes</taxon>
        <taxon>Propionibacteriales</taxon>
        <taxon>Propionibacteriaceae</taxon>
        <taxon>Microlunatus</taxon>
    </lineage>
</organism>
<dbReference type="InterPro" id="IPR005158">
    <property type="entry name" value="BTAD"/>
</dbReference>
<dbReference type="Gene3D" id="1.25.40.10">
    <property type="entry name" value="Tetratricopeptide repeat domain"/>
    <property type="match status" value="2"/>
</dbReference>
<dbReference type="InterPro" id="IPR058852">
    <property type="entry name" value="HTH_77"/>
</dbReference>
<dbReference type="SUPFAM" id="SSF46894">
    <property type="entry name" value="C-terminal effector domain of the bipartite response regulators"/>
    <property type="match status" value="1"/>
</dbReference>
<comment type="similarity">
    <text evidence="1">Belongs to the AfsR/DnrI/RedD regulatory family.</text>
</comment>
<dbReference type="PRINTS" id="PR00364">
    <property type="entry name" value="DISEASERSIST"/>
</dbReference>
<evidence type="ECO:0000313" key="7">
    <source>
        <dbReference type="EMBL" id="GAA3621700.1"/>
    </source>
</evidence>
<dbReference type="SMART" id="SM01043">
    <property type="entry name" value="BTAD"/>
    <property type="match status" value="1"/>
</dbReference>
<dbReference type="PANTHER" id="PTHR47691">
    <property type="entry name" value="REGULATOR-RELATED"/>
    <property type="match status" value="1"/>
</dbReference>
<dbReference type="InterPro" id="IPR016032">
    <property type="entry name" value="Sig_transdc_resp-reg_C-effctor"/>
</dbReference>
<feature type="domain" description="AAA+ ATPase" evidence="4">
    <location>
        <begin position="283"/>
        <end position="417"/>
    </location>
</feature>
<proteinExistence type="inferred from homology"/>
<dbReference type="CDD" id="cd15831">
    <property type="entry name" value="BTAD"/>
    <property type="match status" value="1"/>
</dbReference>
<dbReference type="SMART" id="SM00862">
    <property type="entry name" value="Trans_reg_C"/>
    <property type="match status" value="1"/>
</dbReference>
<keyword evidence="2" id="KW-0238">DNA-binding</keyword>
<dbReference type="SMART" id="SM00382">
    <property type="entry name" value="AAA"/>
    <property type="match status" value="1"/>
</dbReference>
<gene>
    <name evidence="7" type="ORF">GCM10022236_25100</name>
</gene>
<evidence type="ECO:0000256" key="2">
    <source>
        <dbReference type="ARBA" id="ARBA00023125"/>
    </source>
</evidence>
<evidence type="ECO:0000256" key="3">
    <source>
        <dbReference type="SAM" id="MobiDB-lite"/>
    </source>
</evidence>
<dbReference type="Pfam" id="PF25872">
    <property type="entry name" value="HTH_77"/>
    <property type="match status" value="1"/>
</dbReference>
<protein>
    <submittedName>
        <fullName evidence="7">BTAD domain-containing putative transcriptional regulator</fullName>
    </submittedName>
</protein>
<evidence type="ECO:0000259" key="4">
    <source>
        <dbReference type="SMART" id="SM00382"/>
    </source>
</evidence>
<feature type="domain" description="Bacterial transcriptional activator" evidence="6">
    <location>
        <begin position="92"/>
        <end position="235"/>
    </location>
</feature>
<evidence type="ECO:0000256" key="1">
    <source>
        <dbReference type="ARBA" id="ARBA00005820"/>
    </source>
</evidence>
<sequence>MLAVGVLGPVEARRDGVLLSLPAGKTTELLARLALDAGRRVRVDVLVDDLWDEPTARNTLQSKVSALRRSIGKEFVVGSAEGYQLALPPDCVDAVRAVRLASTSADARTAGDIAAALSAAQEGLALFRGEVLPDAGAWAAAHRTRLGEVRSSLLEQMLAARVDLGAGGEIVAELESAIESDPLREGLWATLITALYRAGRQGDALAAYARVRRRLVDELGVEPGLALRSLERQVLQQSPQLGAGGAAAREARPLAGPGNLPTPEPPGIGRLGDLDDVTAALGPHRLVTILGPGGIGKTRLALEVAHRLDPPPGGVWLVRLDGVDAGADLFTLVAETLHVAGGARAVQERLSGAETVLVLDNCEHLAATVAPFVRLLLDAAPRLRVLVTSQARLGLLDEHPHVLLPLSQQDSVTLFSRRAGEQRRQLALDPDTAAAVEEICRSLDGLPLAIELAAARVRSLSIRDIARRLDSRFTLLRDPSSARPERRRALVGAIGWSYDLLFPDDQRALWGLSCFAGSASLSALEHVLAALAVPAEAVLDTIGRLVDRSLVSLDAGPDGEVRYRLLDSIRLYAADRLGEAGLQDIASAAHAAWYARTAAWCDAHVRAAAQPACLAIARAERANIDAALSWCTRHDPLLGLRIANGFGWTWVILGDGTAGASRVRNAIVEQAPPADQVTALLLASWLEASTGNVELAQAELDRARRLAARPATSRDRRGADRSPTTDVPAEVALADIDRHQAFLAIQEGRPELARSAAAGSVVIYRSCGLAWGTAASLLLDAFGSIMLGDPTTATRDATEALEILLPIGDSWGVVHAQAMLGAIAQAEHRFDDAGRALERAADESAAMGFLGQAALHRTTLARVRHRARDPRAERSYLDALEAAAACGDGRLAATARVNLARLRRSAADQAGAVSLLQENERWYAVTGGGDFALLTSCLLAATRDDAAALTTVLAQAKTDGNAEVAVHALDAHARLAVAAGDDSLARALLAEADALAPSAAHALDEADRTDAAAARLALAGR</sequence>
<dbReference type="InterPro" id="IPR036388">
    <property type="entry name" value="WH-like_DNA-bd_sf"/>
</dbReference>
<feature type="region of interest" description="Disordered" evidence="3">
    <location>
        <begin position="239"/>
        <end position="263"/>
    </location>
</feature>
<accession>A0ABP7A0B9</accession>